<reference evidence="4" key="2">
    <citation type="journal article" date="2021" name="PeerJ">
        <title>Extensive microbial diversity within the chicken gut microbiome revealed by metagenomics and culture.</title>
        <authorList>
            <person name="Gilroy R."/>
            <person name="Ravi A."/>
            <person name="Getino M."/>
            <person name="Pursley I."/>
            <person name="Horton D.L."/>
            <person name="Alikhan N.F."/>
            <person name="Baker D."/>
            <person name="Gharbi K."/>
            <person name="Hall N."/>
            <person name="Watson M."/>
            <person name="Adriaenssens E.M."/>
            <person name="Foster-Nyarko E."/>
            <person name="Jarju S."/>
            <person name="Secka A."/>
            <person name="Antonio M."/>
            <person name="Oren A."/>
            <person name="Chaudhuri R.R."/>
            <person name="La Ragione R."/>
            <person name="Hildebrand F."/>
            <person name="Pallen M.J."/>
        </authorList>
    </citation>
    <scope>NUCLEOTIDE SEQUENCE</scope>
    <source>
        <strain evidence="4">F1-3629</strain>
    </source>
</reference>
<dbReference type="SUPFAM" id="SSF56925">
    <property type="entry name" value="OMPA-like"/>
    <property type="match status" value="1"/>
</dbReference>
<reference evidence="4" key="1">
    <citation type="submission" date="2020-10" db="EMBL/GenBank/DDBJ databases">
        <authorList>
            <person name="Gilroy R."/>
        </authorList>
    </citation>
    <scope>NUCLEOTIDE SEQUENCE</scope>
    <source>
        <strain evidence="4">F1-3629</strain>
    </source>
</reference>
<comment type="caution">
    <text evidence="4">The sequence shown here is derived from an EMBL/GenBank/DDBJ whole genome shotgun (WGS) entry which is preliminary data.</text>
</comment>
<name>A0A940IFA9_9BACT</name>
<proteinExistence type="predicted"/>
<organism evidence="4 5">
    <name type="scientific">Candidatus Cryptobacteroides gallistercoris</name>
    <dbReference type="NCBI Taxonomy" id="2840765"/>
    <lineage>
        <taxon>Bacteria</taxon>
        <taxon>Pseudomonadati</taxon>
        <taxon>Bacteroidota</taxon>
        <taxon>Bacteroidia</taxon>
        <taxon>Bacteroidales</taxon>
        <taxon>Candidatus Cryptobacteroides</taxon>
    </lineage>
</organism>
<dbReference type="EMBL" id="JADIMJ010000030">
    <property type="protein sequence ID" value="MBO8453441.1"/>
    <property type="molecule type" value="Genomic_DNA"/>
</dbReference>
<accession>A0A940IFA9</accession>
<evidence type="ECO:0000256" key="1">
    <source>
        <dbReference type="ARBA" id="ARBA00022729"/>
    </source>
</evidence>
<evidence type="ECO:0000313" key="5">
    <source>
        <dbReference type="Proteomes" id="UP000771749"/>
    </source>
</evidence>
<evidence type="ECO:0000256" key="2">
    <source>
        <dbReference type="SAM" id="SignalP"/>
    </source>
</evidence>
<dbReference type="Gene3D" id="2.40.160.20">
    <property type="match status" value="1"/>
</dbReference>
<dbReference type="AlphaFoldDB" id="A0A940IFA9"/>
<feature type="domain" description="Outer membrane protein beta-barrel" evidence="3">
    <location>
        <begin position="10"/>
        <end position="203"/>
    </location>
</feature>
<feature type="chain" id="PRO_5037015174" evidence="2">
    <location>
        <begin position="25"/>
        <end position="204"/>
    </location>
</feature>
<dbReference type="InterPro" id="IPR027385">
    <property type="entry name" value="Beta-barrel_OMP"/>
</dbReference>
<protein>
    <submittedName>
        <fullName evidence="4">Porin family protein</fullName>
    </submittedName>
</protein>
<dbReference type="Proteomes" id="UP000771749">
    <property type="component" value="Unassembled WGS sequence"/>
</dbReference>
<sequence>MKKGIIYILLAAAVSMAAALPSDAQVGKRWYINAGWQFNATPGNEHAEAAQGWGGYLEGGYYLLPRIAVGAFASYNTANEYVARTTYYPADGEALNTDMFRSLYQVPFGAVLRYRFTWSKFEPYVEAKVGANYADQYSYFSQYAVYDRNWGFYASPEVGFTWHPFNRTNFGFQFALYYSYASNRSESFGMDGINNCGFKLGLAF</sequence>
<evidence type="ECO:0000313" key="4">
    <source>
        <dbReference type="EMBL" id="MBO8453441.1"/>
    </source>
</evidence>
<dbReference type="InterPro" id="IPR011250">
    <property type="entry name" value="OMP/PagP_B-barrel"/>
</dbReference>
<feature type="signal peptide" evidence="2">
    <location>
        <begin position="1"/>
        <end position="24"/>
    </location>
</feature>
<keyword evidence="1 2" id="KW-0732">Signal</keyword>
<dbReference type="Pfam" id="PF13505">
    <property type="entry name" value="OMP_b-brl"/>
    <property type="match status" value="1"/>
</dbReference>
<gene>
    <name evidence="4" type="ORF">IAC07_01805</name>
</gene>
<evidence type="ECO:0000259" key="3">
    <source>
        <dbReference type="Pfam" id="PF13505"/>
    </source>
</evidence>